<keyword evidence="2" id="KW-1185">Reference proteome</keyword>
<dbReference type="Proteomes" id="UP000821845">
    <property type="component" value="Chromosome 4"/>
</dbReference>
<evidence type="ECO:0000313" key="2">
    <source>
        <dbReference type="Proteomes" id="UP000821845"/>
    </source>
</evidence>
<gene>
    <name evidence="1" type="ORF">HPB50_003703</name>
</gene>
<dbReference type="EMBL" id="CM023484">
    <property type="protein sequence ID" value="KAH6932209.1"/>
    <property type="molecule type" value="Genomic_DNA"/>
</dbReference>
<reference evidence="1" key="1">
    <citation type="submission" date="2020-05" db="EMBL/GenBank/DDBJ databases">
        <title>Large-scale comparative analyses of tick genomes elucidate their genetic diversity and vector capacities.</title>
        <authorList>
            <person name="Jia N."/>
            <person name="Wang J."/>
            <person name="Shi W."/>
            <person name="Du L."/>
            <person name="Sun Y."/>
            <person name="Zhan W."/>
            <person name="Jiang J."/>
            <person name="Wang Q."/>
            <person name="Zhang B."/>
            <person name="Ji P."/>
            <person name="Sakyi L.B."/>
            <person name="Cui X."/>
            <person name="Yuan T."/>
            <person name="Jiang B."/>
            <person name="Yang W."/>
            <person name="Lam T.T.-Y."/>
            <person name="Chang Q."/>
            <person name="Ding S."/>
            <person name="Wang X."/>
            <person name="Zhu J."/>
            <person name="Ruan X."/>
            <person name="Zhao L."/>
            <person name="Wei J."/>
            <person name="Que T."/>
            <person name="Du C."/>
            <person name="Cheng J."/>
            <person name="Dai P."/>
            <person name="Han X."/>
            <person name="Huang E."/>
            <person name="Gao Y."/>
            <person name="Liu J."/>
            <person name="Shao H."/>
            <person name="Ye R."/>
            <person name="Li L."/>
            <person name="Wei W."/>
            <person name="Wang X."/>
            <person name="Wang C."/>
            <person name="Yang T."/>
            <person name="Huo Q."/>
            <person name="Li W."/>
            <person name="Guo W."/>
            <person name="Chen H."/>
            <person name="Zhou L."/>
            <person name="Ni X."/>
            <person name="Tian J."/>
            <person name="Zhou Y."/>
            <person name="Sheng Y."/>
            <person name="Liu T."/>
            <person name="Pan Y."/>
            <person name="Xia L."/>
            <person name="Li J."/>
            <person name="Zhao F."/>
            <person name="Cao W."/>
        </authorList>
    </citation>
    <scope>NUCLEOTIDE SEQUENCE</scope>
    <source>
        <strain evidence="1">Hyas-2018</strain>
    </source>
</reference>
<accession>A0ACB7SEL1</accession>
<comment type="caution">
    <text evidence="1">The sequence shown here is derived from an EMBL/GenBank/DDBJ whole genome shotgun (WGS) entry which is preliminary data.</text>
</comment>
<sequence>MRNNRRVHPDPPHSVTRREAARVRRAQTHSLMTPHVEHTIEGKDGSPSCVASGAFPDNAHVLWSCPGGRAVVGESLKQYLPT</sequence>
<name>A0ACB7SEL1_HYAAI</name>
<protein>
    <submittedName>
        <fullName evidence="1">Uncharacterized protein</fullName>
    </submittedName>
</protein>
<organism evidence="1 2">
    <name type="scientific">Hyalomma asiaticum</name>
    <name type="common">Tick</name>
    <dbReference type="NCBI Taxonomy" id="266040"/>
    <lineage>
        <taxon>Eukaryota</taxon>
        <taxon>Metazoa</taxon>
        <taxon>Ecdysozoa</taxon>
        <taxon>Arthropoda</taxon>
        <taxon>Chelicerata</taxon>
        <taxon>Arachnida</taxon>
        <taxon>Acari</taxon>
        <taxon>Parasitiformes</taxon>
        <taxon>Ixodida</taxon>
        <taxon>Ixodoidea</taxon>
        <taxon>Ixodidae</taxon>
        <taxon>Hyalomminae</taxon>
        <taxon>Hyalomma</taxon>
    </lineage>
</organism>
<proteinExistence type="predicted"/>
<evidence type="ECO:0000313" key="1">
    <source>
        <dbReference type="EMBL" id="KAH6932209.1"/>
    </source>
</evidence>